<gene>
    <name evidence="2" type="ORF">Tchl_1723</name>
</gene>
<keyword evidence="3" id="KW-1185">Reference proteome</keyword>
<dbReference type="KEGG" id="tcl:Tchl_1723"/>
<feature type="compositionally biased region" description="Basic and acidic residues" evidence="1">
    <location>
        <begin position="459"/>
        <end position="475"/>
    </location>
</feature>
<evidence type="ECO:0000313" key="3">
    <source>
        <dbReference type="Proteomes" id="UP000185739"/>
    </source>
</evidence>
<protein>
    <submittedName>
        <fullName evidence="2">Uncharacterized protein</fullName>
    </submittedName>
</protein>
<dbReference type="Proteomes" id="UP000185739">
    <property type="component" value="Chromosome"/>
</dbReference>
<accession>A0A1L6FCD6</accession>
<reference evidence="2 3" key="1">
    <citation type="submission" date="2016-12" db="EMBL/GenBank/DDBJ databases">
        <title>Complete genome sequence of Thauera chlorobenzoica, a Betaproteobacterium degrading haloaromatics anaerobically to CO2 and halides.</title>
        <authorList>
            <person name="Goris T."/>
            <person name="Mergelsberg M."/>
            <person name="Boll M."/>
        </authorList>
    </citation>
    <scope>NUCLEOTIDE SEQUENCE [LARGE SCALE GENOMIC DNA]</scope>
    <source>
        <strain evidence="2 3">3CB1</strain>
    </source>
</reference>
<feature type="region of interest" description="Disordered" evidence="1">
    <location>
        <begin position="454"/>
        <end position="482"/>
    </location>
</feature>
<dbReference type="AlphaFoldDB" id="A0A1L6FCD6"/>
<name>A0A1L6FCD6_9RHOO</name>
<organism evidence="2 3">
    <name type="scientific">Thauera chlorobenzoica</name>
    <dbReference type="NCBI Taxonomy" id="96773"/>
    <lineage>
        <taxon>Bacteria</taxon>
        <taxon>Pseudomonadati</taxon>
        <taxon>Pseudomonadota</taxon>
        <taxon>Betaproteobacteria</taxon>
        <taxon>Rhodocyclales</taxon>
        <taxon>Zoogloeaceae</taxon>
        <taxon>Thauera</taxon>
    </lineage>
</organism>
<evidence type="ECO:0000256" key="1">
    <source>
        <dbReference type="SAM" id="MobiDB-lite"/>
    </source>
</evidence>
<proteinExistence type="predicted"/>
<sequence>MNCKTLRGTMRNSISWRLPRQVTRSIAHRLCQRVVRVHCATEFGNAETQEYQGNQHDCEFDCSNAAHGLAHFAPLSLDQCWHCGPLCSRVPGQAIRHAGATRHVRQPEIFHVDGIVRPRNRVQHQHAGPSLNINHLAACPILTGDDRHSHQSAIGPLCRVGGRRYAFIAISQFKATERVPLVWRVVRSFGFEIIIGIRFGVPALCRGGIVFIGISVAGPVRWGGILTASTFIQTKACIPAFFKTLDLTALPNLRIGRQIALPLSLKQVGEFGSTTSRRRKINPVETTGLPLSGLVYTIFIPLADHVAISIFILCGAFAAQAHGDGTVGLRRAQRSGRQSSNCLLPKTENLHEPGTDFVLGDRAPNVLGITARTTRRQPWPRKSRRKFHDDIARRDRIALKIDAVFAANQLPGIFGMTEGIRRNRRPRQLECRRQSAGVCGVLQLGLVHIQAPAIQRQSGESDQHDHRQPGDDGHRTALFIGP</sequence>
<dbReference type="EMBL" id="CP018839">
    <property type="protein sequence ID" value="APR04581.1"/>
    <property type="molecule type" value="Genomic_DNA"/>
</dbReference>
<evidence type="ECO:0000313" key="2">
    <source>
        <dbReference type="EMBL" id="APR04581.1"/>
    </source>
</evidence>